<comment type="caution">
    <text evidence="1">The sequence shown here is derived from an EMBL/GenBank/DDBJ whole genome shotgun (WGS) entry which is preliminary data.</text>
</comment>
<reference evidence="1" key="1">
    <citation type="submission" date="2023-04" db="EMBL/GenBank/DDBJ databases">
        <title>Draft Genome sequencing of Naganishia species isolated from polar environments using Oxford Nanopore Technology.</title>
        <authorList>
            <person name="Leo P."/>
            <person name="Venkateswaran K."/>
        </authorList>
    </citation>
    <scope>NUCLEOTIDE SEQUENCE</scope>
    <source>
        <strain evidence="1">MNA-CCFEE 5261</strain>
    </source>
</reference>
<dbReference type="EMBL" id="JASBWR010000003">
    <property type="protein sequence ID" value="KAJ9112867.1"/>
    <property type="molecule type" value="Genomic_DNA"/>
</dbReference>
<evidence type="ECO:0000313" key="2">
    <source>
        <dbReference type="Proteomes" id="UP001241377"/>
    </source>
</evidence>
<keyword evidence="2" id="KW-1185">Reference proteome</keyword>
<protein>
    <submittedName>
        <fullName evidence="1">Uncharacterized protein</fullName>
    </submittedName>
</protein>
<sequence length="532" mass="59194">MSSYAIRTTTMSAIPRAVRKTTLGELSKSMRAPIRSSGASAPHRAASSSGIAPKVARLPADDDGKGVFVSRIPVRVHSRVPAPAPKASGLKESRGGAADIRGIARPTPLLAKVKVGGRPGAGPVRGTSTITPSLALPPRAAKAPVSRPTPRSTSKSASLPSATAVRLASAMSTGSVSPRRAFGEKPRLPCGKKASCPKSILKKANDVSIPKEKKKKNVRFAARLNRIRTYDRSVGEGWRLHEPEAPLYEGEIPSADWKRQREWNVKNDEYCLVQSEAYLEAMETGIFDPGAQRNIQLLDYAMRRTMYQLANRFLPLTDERMGILKTTDSDFPPAFKSVGFSDHIEIHTFPVEMSETWYLYDPIAANEADVDDAQWREKIAWNHENQDSVREQARMLLYKMEHENYDPDQKSCLKGSNGQSSLPPLDRPLRFATRMEVQFFDCFPGEKADTDDPDYPLFDGEIGWSEWQEQLDWNVIHDDFCRMEADRVLGRPSNKEFGHDIDGDTLSTPPASTSPTPKNRNMDSEHRSRHRQ</sequence>
<dbReference type="Proteomes" id="UP001241377">
    <property type="component" value="Unassembled WGS sequence"/>
</dbReference>
<gene>
    <name evidence="1" type="ORF">QFC19_000422</name>
</gene>
<proteinExistence type="predicted"/>
<organism evidence="1 2">
    <name type="scientific">Naganishia cerealis</name>
    <dbReference type="NCBI Taxonomy" id="610337"/>
    <lineage>
        <taxon>Eukaryota</taxon>
        <taxon>Fungi</taxon>
        <taxon>Dikarya</taxon>
        <taxon>Basidiomycota</taxon>
        <taxon>Agaricomycotina</taxon>
        <taxon>Tremellomycetes</taxon>
        <taxon>Filobasidiales</taxon>
        <taxon>Filobasidiaceae</taxon>
        <taxon>Naganishia</taxon>
    </lineage>
</organism>
<evidence type="ECO:0000313" key="1">
    <source>
        <dbReference type="EMBL" id="KAJ9112867.1"/>
    </source>
</evidence>
<accession>A0ACC2WMK9</accession>
<name>A0ACC2WMK9_9TREE</name>